<name>A0A1T4V119_9GAMM</name>
<protein>
    <submittedName>
        <fullName evidence="1">Uncharacterized protein</fullName>
    </submittedName>
</protein>
<reference evidence="2" key="1">
    <citation type="submission" date="2017-02" db="EMBL/GenBank/DDBJ databases">
        <authorList>
            <person name="Varghese N."/>
            <person name="Submissions S."/>
        </authorList>
    </citation>
    <scope>NUCLEOTIDE SEQUENCE [LARGE SCALE GENOMIC DNA]</scope>
    <source>
        <strain evidence="2">DSM 22720</strain>
    </source>
</reference>
<gene>
    <name evidence="1" type="ORF">SAMN02745132_03010</name>
</gene>
<sequence length="67" mass="7519">MIINFNLFKNKHSWNSTVHQINSDVLTRHVLVKGNVENMDLNFTFCETSGKGCIISDGGLIGEFSVF</sequence>
<evidence type="ECO:0000313" key="2">
    <source>
        <dbReference type="Proteomes" id="UP000190162"/>
    </source>
</evidence>
<dbReference type="AlphaFoldDB" id="A0A1T4V119"/>
<dbReference type="EMBL" id="FUXU01000042">
    <property type="protein sequence ID" value="SKA58649.1"/>
    <property type="molecule type" value="Genomic_DNA"/>
</dbReference>
<accession>A0A1T4V119</accession>
<dbReference type="Proteomes" id="UP000190162">
    <property type="component" value="Unassembled WGS sequence"/>
</dbReference>
<proteinExistence type="predicted"/>
<organism evidence="1 2">
    <name type="scientific">Enterovibrio nigricans DSM 22720</name>
    <dbReference type="NCBI Taxonomy" id="1121868"/>
    <lineage>
        <taxon>Bacteria</taxon>
        <taxon>Pseudomonadati</taxon>
        <taxon>Pseudomonadota</taxon>
        <taxon>Gammaproteobacteria</taxon>
        <taxon>Vibrionales</taxon>
        <taxon>Vibrionaceae</taxon>
        <taxon>Enterovibrio</taxon>
    </lineage>
</organism>
<dbReference type="OrthoDB" id="5819165at2"/>
<keyword evidence="2" id="KW-1185">Reference proteome</keyword>
<evidence type="ECO:0000313" key="1">
    <source>
        <dbReference type="EMBL" id="SKA58649.1"/>
    </source>
</evidence>